<evidence type="ECO:0000256" key="40">
    <source>
        <dbReference type="ARBA" id="ARBA00052105"/>
    </source>
</evidence>
<evidence type="ECO:0000256" key="7">
    <source>
        <dbReference type="ARBA" id="ARBA00022856"/>
    </source>
</evidence>
<evidence type="ECO:0000256" key="12">
    <source>
        <dbReference type="ARBA" id="ARBA00023494"/>
    </source>
</evidence>
<evidence type="ECO:0000256" key="17">
    <source>
        <dbReference type="ARBA" id="ARBA00036064"/>
    </source>
</evidence>
<evidence type="ECO:0000256" key="34">
    <source>
        <dbReference type="ARBA" id="ARBA00051307"/>
    </source>
</evidence>
<evidence type="ECO:0000256" key="31">
    <source>
        <dbReference type="ARBA" id="ARBA00050377"/>
    </source>
</evidence>
<dbReference type="InterPro" id="IPR000109">
    <property type="entry name" value="POT_fam"/>
</dbReference>
<dbReference type="Gene3D" id="1.20.1250.20">
    <property type="entry name" value="MFS general substrate transporter like domains"/>
    <property type="match status" value="2"/>
</dbReference>
<evidence type="ECO:0000256" key="20">
    <source>
        <dbReference type="ARBA" id="ARBA00036515"/>
    </source>
</evidence>
<feature type="transmembrane region" description="Helical" evidence="47">
    <location>
        <begin position="655"/>
        <end position="676"/>
    </location>
</feature>
<evidence type="ECO:0000256" key="21">
    <source>
        <dbReference type="ARBA" id="ARBA00036681"/>
    </source>
</evidence>
<name>A0A7L0ULI6_CHOAC</name>
<evidence type="ECO:0000256" key="35">
    <source>
        <dbReference type="ARBA" id="ARBA00051459"/>
    </source>
</evidence>
<dbReference type="GO" id="GO:0015293">
    <property type="term" value="F:symporter activity"/>
    <property type="evidence" value="ECO:0007669"/>
    <property type="project" value="UniProtKB-KW"/>
</dbReference>
<dbReference type="InterPro" id="IPR036259">
    <property type="entry name" value="MFS_trans_sf"/>
</dbReference>
<dbReference type="InterPro" id="IPR004768">
    <property type="entry name" value="Oligopep_transport"/>
</dbReference>
<evidence type="ECO:0000256" key="3">
    <source>
        <dbReference type="ARBA" id="ARBA00022448"/>
    </source>
</evidence>
<comment type="catalytic activity">
    <reaction evidence="42">
        <text>L-alanyl-L-aspartate(out) + 2 H(+)(out) = L-alanyl-L-aspartate(in) + 2 H(+)(in)</text>
        <dbReference type="Rhea" id="RHEA:71695"/>
        <dbReference type="ChEBI" id="CHEBI:15378"/>
        <dbReference type="ChEBI" id="CHEBI:74363"/>
    </reaction>
    <physiologicalReaction direction="left-to-right" evidence="42">
        <dbReference type="Rhea" id="RHEA:71696"/>
    </physiologicalReaction>
</comment>
<organism evidence="48 49">
    <name type="scientific">Chordeiles acutipennis</name>
    <name type="common">Lesser nighthawk</name>
    <name type="synonym">Caprimulgus acutipennis</name>
    <dbReference type="NCBI Taxonomy" id="118183"/>
    <lineage>
        <taxon>Eukaryota</taxon>
        <taxon>Metazoa</taxon>
        <taxon>Chordata</taxon>
        <taxon>Craniata</taxon>
        <taxon>Vertebrata</taxon>
        <taxon>Euteleostomi</taxon>
        <taxon>Archelosauria</taxon>
        <taxon>Archosauria</taxon>
        <taxon>Dinosauria</taxon>
        <taxon>Saurischia</taxon>
        <taxon>Theropoda</taxon>
        <taxon>Coelurosauria</taxon>
        <taxon>Aves</taxon>
        <taxon>Neognathae</taxon>
        <taxon>Neoaves</taxon>
        <taxon>Strisores</taxon>
        <taxon>Caprimulgiformes</taxon>
        <taxon>Caprimulgidae</taxon>
        <taxon>Chordeilinae</taxon>
        <taxon>Chordeiles</taxon>
    </lineage>
</organism>
<comment type="catalytic activity">
    <reaction evidence="33">
        <text>N-acetyl-D-muramoyl-L-alanyl-D-isoglutamine(out) + 2 H(+)(out) = N-acetyl-D-muramoyl-L-alanyl-D-isoglutamine(in) + 2 H(+)(in)</text>
        <dbReference type="Rhea" id="RHEA:64408"/>
        <dbReference type="ChEBI" id="CHEBI:15378"/>
        <dbReference type="ChEBI" id="CHEBI:155830"/>
    </reaction>
</comment>
<dbReference type="FunFam" id="1.20.1250.20:FF:000049">
    <property type="entry name" value="Solute carrier family 15 member 2"/>
    <property type="match status" value="1"/>
</dbReference>
<keyword evidence="8" id="KW-0653">Protein transport</keyword>
<feature type="transmembrane region" description="Helical" evidence="47">
    <location>
        <begin position="87"/>
        <end position="104"/>
    </location>
</feature>
<dbReference type="FunFam" id="1.20.1250.20:FF:000205">
    <property type="entry name" value="Solute carrier family 15 oligopeptide transporter member 1"/>
    <property type="match status" value="1"/>
</dbReference>
<evidence type="ECO:0000256" key="29">
    <source>
        <dbReference type="ARBA" id="ARBA00050347"/>
    </source>
</evidence>
<evidence type="ECO:0000256" key="11">
    <source>
        <dbReference type="ARBA" id="ARBA00023180"/>
    </source>
</evidence>
<dbReference type="SUPFAM" id="SSF103473">
    <property type="entry name" value="MFS general substrate transporter"/>
    <property type="match status" value="1"/>
</dbReference>
<feature type="transmembrane region" description="Helical" evidence="47">
    <location>
        <begin position="6"/>
        <end position="27"/>
    </location>
</feature>
<evidence type="ECO:0000256" key="5">
    <source>
        <dbReference type="ARBA" id="ARBA00022692"/>
    </source>
</evidence>
<evidence type="ECO:0000256" key="9">
    <source>
        <dbReference type="ARBA" id="ARBA00022989"/>
    </source>
</evidence>
<evidence type="ECO:0000256" key="23">
    <source>
        <dbReference type="ARBA" id="ARBA00036905"/>
    </source>
</evidence>
<evidence type="ECO:0000256" key="10">
    <source>
        <dbReference type="ARBA" id="ARBA00023136"/>
    </source>
</evidence>
<evidence type="ECO:0000256" key="44">
    <source>
        <dbReference type="ARBA" id="ARBA00052590"/>
    </source>
</evidence>
<dbReference type="EMBL" id="VXAQ01002611">
    <property type="protein sequence ID" value="NXL67837.1"/>
    <property type="molecule type" value="Genomic_DNA"/>
</dbReference>
<comment type="catalytic activity">
    <reaction evidence="32">
        <text>L-alanyl-L-valine(out) + H(+)(out) = L-alanyl-L-valine(in) + H(+)(in)</text>
        <dbReference type="Rhea" id="RHEA:72615"/>
        <dbReference type="ChEBI" id="CHEBI:15378"/>
        <dbReference type="ChEBI" id="CHEBI:192471"/>
    </reaction>
    <physiologicalReaction direction="left-to-right" evidence="32">
        <dbReference type="Rhea" id="RHEA:72616"/>
    </physiologicalReaction>
</comment>
<comment type="catalytic activity">
    <reaction evidence="22">
        <text>an L-amino acid tripeptide(out) + H(+)(out) = an L-amino acid tripeptide(in) + H(+)(in)</text>
        <dbReference type="Rhea" id="RHEA:64400"/>
        <dbReference type="ChEBI" id="CHEBI:15378"/>
        <dbReference type="ChEBI" id="CHEBI:155837"/>
    </reaction>
    <physiologicalReaction direction="left-to-right" evidence="22">
        <dbReference type="Rhea" id="RHEA:64401"/>
    </physiologicalReaction>
</comment>
<evidence type="ECO:0000256" key="33">
    <source>
        <dbReference type="ARBA" id="ARBA00050915"/>
    </source>
</evidence>
<comment type="catalytic activity">
    <reaction evidence="36">
        <text>L-alanyl-L-lysine(out) + H(+)(out) = L-alanyl-L-lysine(in) + H(+)(in)</text>
        <dbReference type="Rhea" id="RHEA:72611"/>
        <dbReference type="ChEBI" id="CHEBI:15378"/>
        <dbReference type="ChEBI" id="CHEBI:192470"/>
    </reaction>
    <physiologicalReaction direction="left-to-right" evidence="36">
        <dbReference type="Rhea" id="RHEA:72612"/>
    </physiologicalReaction>
</comment>
<dbReference type="PANTHER" id="PTHR11654">
    <property type="entry name" value="OLIGOPEPTIDE TRANSPORTER-RELATED"/>
    <property type="match status" value="1"/>
</dbReference>
<dbReference type="Proteomes" id="UP000568556">
    <property type="component" value="Unassembled WGS sequence"/>
</dbReference>
<evidence type="ECO:0000256" key="16">
    <source>
        <dbReference type="ARBA" id="ARBA00035846"/>
    </source>
</evidence>
<dbReference type="NCBIfam" id="TIGR00926">
    <property type="entry name" value="2A1704"/>
    <property type="match status" value="1"/>
</dbReference>
<dbReference type="PROSITE" id="PS01023">
    <property type="entry name" value="PTR2_2"/>
    <property type="match status" value="1"/>
</dbReference>
<dbReference type="InterPro" id="IPR018456">
    <property type="entry name" value="PTR2_symporter_CS"/>
</dbReference>
<dbReference type="GO" id="GO:0016324">
    <property type="term" value="C:apical plasma membrane"/>
    <property type="evidence" value="ECO:0007669"/>
    <property type="project" value="UniProtKB-SubCell"/>
</dbReference>
<evidence type="ECO:0000256" key="37">
    <source>
        <dbReference type="ARBA" id="ARBA00051580"/>
    </source>
</evidence>
<evidence type="ECO:0000256" key="42">
    <source>
        <dbReference type="ARBA" id="ARBA00052370"/>
    </source>
</evidence>
<evidence type="ECO:0000256" key="6">
    <source>
        <dbReference type="ARBA" id="ARBA00022847"/>
    </source>
</evidence>
<dbReference type="GO" id="GO:0015031">
    <property type="term" value="P:protein transport"/>
    <property type="evidence" value="ECO:0007669"/>
    <property type="project" value="UniProtKB-KW"/>
</dbReference>
<feature type="transmembrane region" description="Helical" evidence="47">
    <location>
        <begin position="57"/>
        <end position="80"/>
    </location>
</feature>
<evidence type="ECO:0000256" key="43">
    <source>
        <dbReference type="ARBA" id="ARBA00052549"/>
    </source>
</evidence>
<evidence type="ECO:0000256" key="28">
    <source>
        <dbReference type="ARBA" id="ARBA00045775"/>
    </source>
</evidence>
<evidence type="ECO:0000256" key="15">
    <source>
        <dbReference type="ARBA" id="ARBA00034998"/>
    </source>
</evidence>
<keyword evidence="4" id="KW-1003">Cell membrane</keyword>
<evidence type="ECO:0000256" key="45">
    <source>
        <dbReference type="RuleBase" id="RU003755"/>
    </source>
</evidence>
<comment type="catalytic activity">
    <reaction evidence="13">
        <text>a dipeptide(out) + H(+)(out) = a dipeptide(in) + H(+)(in)</text>
        <dbReference type="Rhea" id="RHEA:64392"/>
        <dbReference type="ChEBI" id="CHEBI:15378"/>
        <dbReference type="ChEBI" id="CHEBI:90799"/>
    </reaction>
    <physiologicalReaction direction="left-to-right" evidence="13">
        <dbReference type="Rhea" id="RHEA:64393"/>
    </physiologicalReaction>
</comment>
<reference evidence="48 49" key="1">
    <citation type="submission" date="2019-09" db="EMBL/GenBank/DDBJ databases">
        <title>Bird 10,000 Genomes (B10K) Project - Family phase.</title>
        <authorList>
            <person name="Zhang G."/>
        </authorList>
    </citation>
    <scope>NUCLEOTIDE SEQUENCE [LARGE SCALE GENOMIC DNA]</scope>
    <source>
        <strain evidence="48">B10K-DU-008-62</strain>
        <tissue evidence="48">Mixed tissue sample</tissue>
    </source>
</reference>
<evidence type="ECO:0000256" key="13">
    <source>
        <dbReference type="ARBA" id="ARBA00023522"/>
    </source>
</evidence>
<gene>
    <name evidence="48" type="primary">Slc15a1</name>
    <name evidence="48" type="ORF">CHOACU_R14494</name>
</gene>
<feature type="non-terminal residue" evidence="48">
    <location>
        <position position="1"/>
    </location>
</feature>
<comment type="catalytic activity">
    <reaction evidence="20">
        <text>glycyl-L-proline(out) + H(+)(out) = glycyl-L-proline(in) + H(+)(in)</text>
        <dbReference type="Rhea" id="RHEA:64428"/>
        <dbReference type="ChEBI" id="CHEBI:15378"/>
        <dbReference type="ChEBI" id="CHEBI:73779"/>
    </reaction>
    <physiologicalReaction direction="left-to-right" evidence="20">
        <dbReference type="Rhea" id="RHEA:64429"/>
    </physiologicalReaction>
</comment>
<evidence type="ECO:0000256" key="30">
    <source>
        <dbReference type="ARBA" id="ARBA00050357"/>
    </source>
</evidence>
<evidence type="ECO:0000256" key="47">
    <source>
        <dbReference type="SAM" id="Phobius"/>
    </source>
</evidence>
<comment type="catalytic activity">
    <reaction evidence="30">
        <text>L-aspartyl-glycine(out) + 2 H(+)(out) = L-aspartyl-glycine(in) + 2 H(+)(in)</text>
        <dbReference type="Rhea" id="RHEA:71683"/>
        <dbReference type="ChEBI" id="CHEBI:15378"/>
        <dbReference type="ChEBI" id="CHEBI:191203"/>
    </reaction>
    <physiologicalReaction direction="left-to-right" evidence="30">
        <dbReference type="Rhea" id="RHEA:71684"/>
    </physiologicalReaction>
</comment>
<comment type="catalytic activity">
    <reaction evidence="12">
        <text>glycyl-sarcosine(out) + H(+)(out) = glycyl-sarcosine(in) + H(+)(in)</text>
        <dbReference type="Rhea" id="RHEA:64396"/>
        <dbReference type="ChEBI" id="CHEBI:15378"/>
        <dbReference type="ChEBI" id="CHEBI:155838"/>
    </reaction>
    <physiologicalReaction direction="left-to-right" evidence="12">
        <dbReference type="Rhea" id="RHEA:64397"/>
    </physiologicalReaction>
</comment>
<keyword evidence="6" id="KW-0769">Symport</keyword>
<comment type="catalytic activity">
    <reaction evidence="18">
        <text>glycylglycyl-L-proline(out) + H(+)(out) = glycylglycyl-L-proline(in) + H(+)(in)</text>
        <dbReference type="Rhea" id="RHEA:64440"/>
        <dbReference type="ChEBI" id="CHEBI:15378"/>
        <dbReference type="ChEBI" id="CHEBI:155851"/>
    </reaction>
    <physiologicalReaction direction="left-to-right" evidence="18">
        <dbReference type="Rhea" id="RHEA:64441"/>
    </physiologicalReaction>
</comment>
<comment type="catalytic activity">
    <reaction evidence="16">
        <text>glycyl-L-leucine(out) + H(+)(out) = glycyl-L-leucine(in) + H(+)(in)</text>
        <dbReference type="Rhea" id="RHEA:71675"/>
        <dbReference type="ChEBI" id="CHEBI:15378"/>
        <dbReference type="ChEBI" id="CHEBI:143163"/>
    </reaction>
    <physiologicalReaction direction="left-to-right" evidence="16">
        <dbReference type="Rhea" id="RHEA:71676"/>
    </physiologicalReaction>
</comment>
<feature type="non-terminal residue" evidence="48">
    <location>
        <position position="713"/>
    </location>
</feature>
<keyword evidence="49" id="KW-1185">Reference proteome</keyword>
<evidence type="ECO:0000313" key="49">
    <source>
        <dbReference type="Proteomes" id="UP000568556"/>
    </source>
</evidence>
<comment type="catalytic activity">
    <reaction evidence="23">
        <text>glycylglycyl-L-isoleucine(out) + H(+)(out) = glycylglycyl-L-isoleucine(in) + H(+)(in)</text>
        <dbReference type="Rhea" id="RHEA:64436"/>
        <dbReference type="ChEBI" id="CHEBI:15378"/>
        <dbReference type="ChEBI" id="CHEBI:155850"/>
    </reaction>
    <physiologicalReaction direction="left-to-right" evidence="23">
        <dbReference type="Rhea" id="RHEA:64437"/>
    </physiologicalReaction>
</comment>
<evidence type="ECO:0000256" key="14">
    <source>
        <dbReference type="ARBA" id="ARBA00023617"/>
    </source>
</evidence>
<comment type="catalytic activity">
    <reaction evidence="19">
        <text>glycyl-L-aspartate(out) + 2 H(+)(out) = glycyl-L-aspartate(in) + 2 H(+)(in)</text>
        <dbReference type="Rhea" id="RHEA:71687"/>
        <dbReference type="ChEBI" id="CHEBI:15378"/>
        <dbReference type="ChEBI" id="CHEBI:191204"/>
    </reaction>
    <physiologicalReaction direction="left-to-right" evidence="19">
        <dbReference type="Rhea" id="RHEA:71688"/>
    </physiologicalReaction>
    <physiologicalReaction direction="right-to-left" evidence="19">
        <dbReference type="Rhea" id="RHEA:71689"/>
    </physiologicalReaction>
</comment>
<evidence type="ECO:0000256" key="39">
    <source>
        <dbReference type="ARBA" id="ARBA00052040"/>
    </source>
</evidence>
<comment type="function">
    <text evidence="28">Electrogenic proton-coupled amino-acid transporter that transports oligopeptides of 2 to 4 amino acids with a preference for dipeptides. Transports neutral and monovalently charged peptides with a proton to peptide stoichiometry of 1:1 or 2:1. Primarily responsible for the absorption of dietary di- and tripeptides from the small intestinal lumen. Mediates transepithelial transport of muramyl and N-formylated bacterial dipeptides contributing to recognition of pathogenic bacteria by the mucosal immune system.</text>
</comment>
<feature type="transmembrane region" description="Helical" evidence="47">
    <location>
        <begin position="206"/>
        <end position="225"/>
    </location>
</feature>
<comment type="catalytic activity">
    <reaction evidence="31">
        <text>L-lysyl-glycine(out) + H(+)(out) = L-lysyl-glycine(in) + H(+)(in)</text>
        <dbReference type="Rhea" id="RHEA:71679"/>
        <dbReference type="ChEBI" id="CHEBI:15378"/>
        <dbReference type="ChEBI" id="CHEBI:191202"/>
    </reaction>
    <physiologicalReaction direction="left-to-right" evidence="31">
        <dbReference type="Rhea" id="RHEA:71680"/>
    </physiologicalReaction>
    <physiologicalReaction direction="right-to-left" evidence="31">
        <dbReference type="Rhea" id="RHEA:71681"/>
    </physiologicalReaction>
</comment>
<accession>A0A7L0ULI6</accession>
<dbReference type="Pfam" id="PF00854">
    <property type="entry name" value="PTR2"/>
    <property type="match status" value="2"/>
</dbReference>
<evidence type="ECO:0000313" key="48">
    <source>
        <dbReference type="EMBL" id="NXL67837.1"/>
    </source>
</evidence>
<feature type="compositionally biased region" description="Basic and acidic residues" evidence="46">
    <location>
        <begin position="691"/>
        <end position="713"/>
    </location>
</feature>
<keyword evidence="5 45" id="KW-0812">Transmembrane</keyword>
<evidence type="ECO:0000256" key="32">
    <source>
        <dbReference type="ARBA" id="ARBA00050390"/>
    </source>
</evidence>
<evidence type="ECO:0000256" key="8">
    <source>
        <dbReference type="ARBA" id="ARBA00022927"/>
    </source>
</evidence>
<sequence>SSELTLSVSCLQPSCFGYPLSIFFIVINEFCERFSYYGMRAVLVLYFKYFLQWDDNLSTAIYHTFVALCYLTPILGALIADSWLGKFKTIVSLSVVYTIGQAIMSVSTINDLTDHNRDGFPDNVAVHIALSMIGLFLIALGTGGIKPCVSAFGGDQFEDHQEKQRTTFFSIFYLSINAGSLLSTIITPILRAQECGIHSKQRCYPLAFGVPAALMAVALVVFVIGSRMYKKVQPQGNIMIQVSKCIGFAIKNRFRHRSKEFPKREHWLDWASEKYDKRLIAQTKMVLKVLFLYIPLPMFWALFDQQGSRWTLQATTMDGNFGAIQIQPDQMQTVNPILIVIMVPVVDAVVYPLIKKCRINFTPLRKITVGMFLASMAFVAAAILQAQIDKTLPVFPAAGQSQIKIINLGTDGATVRFEPQLQTVNVTPAESTGYMTFETSKLQSLSIISGNKTAAKIIELPGENRHTLGVKNTATGIVAELLFDNVTSKPEEGNNLIRFINNLPDTINVTMGDTSFGTLTSLSASNYNLFPGGRKDEIVVIRNSIPCSTTSQAFGFGSAYTIVIDECTRDALNVTYSEDIPPNTVHMAWQIPQYFILTCAEVVFSVTGLEFSYSQAPSSMKAVLQAGWLLTVAVGNIIVLIVAGASKLSEQWAEYVLFAALLLAVCIIFAVMAYFYTYIDPNEIEAQLDEEDKKQGKKDKDIYEKQIEADSKL</sequence>
<keyword evidence="10 47" id="KW-0472">Membrane</keyword>
<comment type="caution">
    <text evidence="48">The sequence shown here is derived from an EMBL/GenBank/DDBJ whole genome shotgun (WGS) entry which is preliminary data.</text>
</comment>
<evidence type="ECO:0000256" key="38">
    <source>
        <dbReference type="ARBA" id="ARBA00051804"/>
    </source>
</evidence>
<comment type="catalytic activity">
    <reaction evidence="41">
        <text>L-leucyl-L-proline(out) + H(+)(out) = L-leucyl-L-proline(in) + H(+)(in)</text>
        <dbReference type="Rhea" id="RHEA:64424"/>
        <dbReference type="ChEBI" id="CHEBI:15378"/>
        <dbReference type="ChEBI" id="CHEBI:155847"/>
    </reaction>
    <physiologicalReaction direction="left-to-right" evidence="41">
        <dbReference type="Rhea" id="RHEA:64425"/>
    </physiologicalReaction>
</comment>
<feature type="transmembrane region" description="Helical" evidence="47">
    <location>
        <begin position="366"/>
        <end position="384"/>
    </location>
</feature>
<comment type="subcellular location">
    <subcellularLocation>
        <location evidence="1">Apical cell membrane</location>
        <topology evidence="1">Multi-pass membrane protein</topology>
    </subcellularLocation>
    <subcellularLocation>
        <location evidence="45">Membrane</location>
        <topology evidence="45">Multi-pass membrane protein</topology>
    </subcellularLocation>
</comment>
<comment type="catalytic activity">
    <reaction evidence="21">
        <text>glycyl-L-glutamine(out) + H(+)(out) = glycyl-L-glutamine(in) + H(+)(in)</text>
        <dbReference type="Rhea" id="RHEA:71671"/>
        <dbReference type="ChEBI" id="CHEBI:15378"/>
        <dbReference type="ChEBI" id="CHEBI:74392"/>
    </reaction>
    <physiologicalReaction direction="left-to-right" evidence="21">
        <dbReference type="Rhea" id="RHEA:71672"/>
    </physiologicalReaction>
    <physiologicalReaction direction="right-to-left" evidence="21">
        <dbReference type="Rhea" id="RHEA:71673"/>
    </physiologicalReaction>
</comment>
<dbReference type="GO" id="GO:0035673">
    <property type="term" value="F:oligopeptide transmembrane transporter activity"/>
    <property type="evidence" value="ECO:0007669"/>
    <property type="project" value="InterPro"/>
</dbReference>
<comment type="catalytic activity">
    <reaction evidence="43">
        <text>L-methionyl-L-phenylalanyl-L-methionine(out) + H(+)(out) = L-methionyl-L-phenylalanyl-L-methionine(in) + H(+)(in)</text>
        <dbReference type="Rhea" id="RHEA:71719"/>
        <dbReference type="ChEBI" id="CHEBI:15378"/>
        <dbReference type="ChEBI" id="CHEBI:191211"/>
    </reaction>
    <physiologicalReaction direction="left-to-right" evidence="43">
        <dbReference type="Rhea" id="RHEA:71720"/>
    </physiologicalReaction>
</comment>
<feature type="transmembrane region" description="Helical" evidence="47">
    <location>
        <begin position="622"/>
        <end position="643"/>
    </location>
</feature>
<comment type="catalytic activity">
    <reaction evidence="34">
        <text>L-tyrosylglycine(out) + H(+)(out) = L-tyrosylglycine(in) + H(+)(in)</text>
        <dbReference type="Rhea" id="RHEA:71711"/>
        <dbReference type="ChEBI" id="CHEBI:15378"/>
        <dbReference type="ChEBI" id="CHEBI:191210"/>
    </reaction>
    <physiologicalReaction direction="left-to-right" evidence="34">
        <dbReference type="Rhea" id="RHEA:71712"/>
    </physiologicalReaction>
</comment>
<evidence type="ECO:0000256" key="1">
    <source>
        <dbReference type="ARBA" id="ARBA00004424"/>
    </source>
</evidence>
<evidence type="ECO:0000256" key="2">
    <source>
        <dbReference type="ARBA" id="ARBA00005982"/>
    </source>
</evidence>
<keyword evidence="3 45" id="KW-0813">Transport</keyword>
<keyword evidence="11" id="KW-0325">Glycoprotein</keyword>
<comment type="catalytic activity">
    <reaction evidence="29">
        <text>L-alanyl-L-proline(out) + H(+)(out) = L-alanyl-L-proline(in) + H(+)(in)</text>
        <dbReference type="Rhea" id="RHEA:64420"/>
        <dbReference type="ChEBI" id="CHEBI:15378"/>
        <dbReference type="ChEBI" id="CHEBI:155848"/>
    </reaction>
    <physiologicalReaction direction="left-to-right" evidence="29">
        <dbReference type="Rhea" id="RHEA:64421"/>
    </physiologicalReaction>
</comment>
<comment type="catalytic activity">
    <reaction evidence="40">
        <text>L-leucyl-L-leucine(out) + H(+)(out) = L-leucyl-L-leucine(in) + H(+)(in)</text>
        <dbReference type="Rhea" id="RHEA:71715"/>
        <dbReference type="ChEBI" id="CHEBI:15378"/>
        <dbReference type="ChEBI" id="CHEBI:191208"/>
    </reaction>
    <physiologicalReaction direction="left-to-right" evidence="40">
        <dbReference type="Rhea" id="RHEA:71716"/>
    </physiologicalReaction>
</comment>
<evidence type="ECO:0000256" key="36">
    <source>
        <dbReference type="ARBA" id="ARBA00051565"/>
    </source>
</evidence>
<comment type="catalytic activity">
    <reaction evidence="39">
        <text>N(alpha)-formyl-L-methionyl-L-leucyl-L-phenylalanine(out) + 2 H(+)(out) = N(alpha)-formyl-L-methionyl-L-leucyl-L-phenylalanine(in) + 2 H(+)(in)</text>
        <dbReference type="Rhea" id="RHEA:75399"/>
        <dbReference type="ChEBI" id="CHEBI:15378"/>
        <dbReference type="ChEBI" id="CHEBI:194314"/>
    </reaction>
</comment>
<feature type="transmembrane region" description="Helical" evidence="47">
    <location>
        <begin position="124"/>
        <end position="145"/>
    </location>
</feature>
<evidence type="ECO:0000256" key="26">
    <source>
        <dbReference type="ARBA" id="ARBA00042837"/>
    </source>
</evidence>
<comment type="catalytic activity">
    <reaction evidence="17">
        <text>glycyl-L-glutamate(out) + 2 H(+)(out) = glycyl-L-glutamate(in) + 2 H(+)(in)</text>
        <dbReference type="Rhea" id="RHEA:71691"/>
        <dbReference type="ChEBI" id="CHEBI:15378"/>
        <dbReference type="ChEBI" id="CHEBI:73784"/>
    </reaction>
    <physiologicalReaction direction="left-to-right" evidence="17">
        <dbReference type="Rhea" id="RHEA:71692"/>
    </physiologicalReaction>
</comment>
<evidence type="ECO:0000256" key="18">
    <source>
        <dbReference type="ARBA" id="ARBA00036337"/>
    </source>
</evidence>
<feature type="transmembrane region" description="Helical" evidence="47">
    <location>
        <begin position="34"/>
        <end position="51"/>
    </location>
</feature>
<comment type="similarity">
    <text evidence="2 45">Belongs to the major facilitator superfamily. Proton-dependent oligopeptide transporter (POT/PTR) (TC 2.A.17) family.</text>
</comment>
<feature type="transmembrane region" description="Helical" evidence="47">
    <location>
        <begin position="166"/>
        <end position="186"/>
    </location>
</feature>
<evidence type="ECO:0000256" key="25">
    <source>
        <dbReference type="ARBA" id="ARBA00041329"/>
    </source>
</evidence>
<comment type="catalytic activity">
    <reaction evidence="15">
        <text>carnosine(out) + H(+)(out) = carnosine(in) + H(+)(in)</text>
        <dbReference type="Rhea" id="RHEA:64404"/>
        <dbReference type="ChEBI" id="CHEBI:15378"/>
        <dbReference type="ChEBI" id="CHEBI:57485"/>
    </reaction>
    <physiologicalReaction direction="left-to-right" evidence="15">
        <dbReference type="Rhea" id="RHEA:64405"/>
    </physiologicalReaction>
</comment>
<dbReference type="PROSITE" id="PS01022">
    <property type="entry name" value="PTR2_1"/>
    <property type="match status" value="1"/>
</dbReference>
<evidence type="ECO:0000256" key="27">
    <source>
        <dbReference type="ARBA" id="ARBA00043099"/>
    </source>
</evidence>
<evidence type="ECO:0000256" key="24">
    <source>
        <dbReference type="ARBA" id="ARBA00041093"/>
    </source>
</evidence>
<feature type="transmembrane region" description="Helical" evidence="47">
    <location>
        <begin position="337"/>
        <end position="354"/>
    </location>
</feature>
<protein>
    <recommendedName>
        <fullName evidence="24">Solute carrier family 15 member 1</fullName>
    </recommendedName>
    <alternativeName>
        <fullName evidence="27">Intestinal H(+)/peptide cotransporter</fullName>
    </alternativeName>
    <alternativeName>
        <fullName evidence="25">Oligopeptide transporter, small intestine isoform</fullName>
    </alternativeName>
    <alternativeName>
        <fullName evidence="26">Peptide transporter 1</fullName>
    </alternativeName>
</protein>
<evidence type="ECO:0000256" key="19">
    <source>
        <dbReference type="ARBA" id="ARBA00036347"/>
    </source>
</evidence>
<feature type="transmembrane region" description="Helical" evidence="47">
    <location>
        <begin position="285"/>
        <end position="303"/>
    </location>
</feature>
<dbReference type="AlphaFoldDB" id="A0A7L0ULI6"/>
<evidence type="ECO:0000256" key="4">
    <source>
        <dbReference type="ARBA" id="ARBA00022475"/>
    </source>
</evidence>
<evidence type="ECO:0000256" key="46">
    <source>
        <dbReference type="SAM" id="MobiDB-lite"/>
    </source>
</evidence>
<evidence type="ECO:0000256" key="22">
    <source>
        <dbReference type="ARBA" id="ARBA00036857"/>
    </source>
</evidence>
<comment type="catalytic activity">
    <reaction evidence="44">
        <text>L-alanyl-L-leucyl-L-alanine(out) + H(+)(out) = L-alanyl-L-leucyl-L-alanine(in) + H(+)(in)</text>
        <dbReference type="Rhea" id="RHEA:71723"/>
        <dbReference type="ChEBI" id="CHEBI:15378"/>
        <dbReference type="ChEBI" id="CHEBI:191212"/>
    </reaction>
    <physiologicalReaction direction="left-to-right" evidence="44">
        <dbReference type="Rhea" id="RHEA:71724"/>
    </physiologicalReaction>
</comment>
<feature type="region of interest" description="Disordered" evidence="46">
    <location>
        <begin position="690"/>
        <end position="713"/>
    </location>
</feature>
<keyword evidence="7" id="KW-0571">Peptide transport</keyword>
<comment type="catalytic activity">
    <reaction evidence="35">
        <text>L-phenylalanyl-L-leucine(out) + H(+)(out) = L-phenylalanyl-L-leucine(in) + H(+)(in)</text>
        <dbReference type="Rhea" id="RHEA:71699"/>
        <dbReference type="ChEBI" id="CHEBI:15378"/>
        <dbReference type="ChEBI" id="CHEBI:190710"/>
    </reaction>
    <physiologicalReaction direction="left-to-right" evidence="35">
        <dbReference type="Rhea" id="RHEA:71700"/>
    </physiologicalReaction>
</comment>
<evidence type="ECO:0000256" key="41">
    <source>
        <dbReference type="ARBA" id="ARBA00052153"/>
    </source>
</evidence>
<dbReference type="OrthoDB" id="205993at2759"/>
<comment type="subunit">
    <text evidence="14">Interacts (via extracellular domain region) with trypsin.</text>
</comment>
<comment type="catalytic activity">
    <reaction evidence="38">
        <text>L-phenylalanyl-L-phenylalanine(out) + H(+)(out) = L-phenylalanyl-L-phenylalanine(in) + H(+)(in)</text>
        <dbReference type="Rhea" id="RHEA:71707"/>
        <dbReference type="ChEBI" id="CHEBI:15378"/>
        <dbReference type="ChEBI" id="CHEBI:191205"/>
    </reaction>
    <physiologicalReaction direction="left-to-right" evidence="38">
        <dbReference type="Rhea" id="RHEA:71708"/>
    </physiologicalReaction>
</comment>
<keyword evidence="9 47" id="KW-1133">Transmembrane helix</keyword>
<proteinExistence type="inferred from homology"/>
<comment type="catalytic activity">
    <reaction evidence="37">
        <text>L-alanyl-L-prolylglycine(out) + H(+)(out) = L-alanyl-L-prolylglycine(in) + H(+)(in)</text>
        <dbReference type="Rhea" id="RHEA:64432"/>
        <dbReference type="ChEBI" id="CHEBI:15378"/>
        <dbReference type="ChEBI" id="CHEBI:155849"/>
    </reaction>
    <physiologicalReaction direction="left-to-right" evidence="37">
        <dbReference type="Rhea" id="RHEA:64433"/>
    </physiologicalReaction>
</comment>